<dbReference type="PANTHER" id="PTHR11662">
    <property type="entry name" value="SOLUTE CARRIER FAMILY 17"/>
    <property type="match status" value="1"/>
</dbReference>
<dbReference type="Gene3D" id="1.20.1250.20">
    <property type="entry name" value="MFS general substrate transporter like domains"/>
    <property type="match status" value="2"/>
</dbReference>
<feature type="transmembrane region" description="Helical" evidence="5">
    <location>
        <begin position="94"/>
        <end position="113"/>
    </location>
</feature>
<keyword evidence="8" id="KW-1185">Reference proteome</keyword>
<feature type="transmembrane region" description="Helical" evidence="5">
    <location>
        <begin position="321"/>
        <end position="338"/>
    </location>
</feature>
<feature type="domain" description="Major facilitator superfamily (MFS) profile" evidence="6">
    <location>
        <begin position="29"/>
        <end position="434"/>
    </location>
</feature>
<keyword evidence="2 5" id="KW-0812">Transmembrane</keyword>
<dbReference type="Pfam" id="PF07690">
    <property type="entry name" value="MFS_1"/>
    <property type="match status" value="1"/>
</dbReference>
<evidence type="ECO:0000259" key="6">
    <source>
        <dbReference type="PROSITE" id="PS50850"/>
    </source>
</evidence>
<reference evidence="7 8" key="1">
    <citation type="submission" date="2020-10" db="EMBL/GenBank/DDBJ databases">
        <title>Complete genome sequence of Paludibaculum fermentans P105T, a facultatively anaerobic acidobacterium capable of dissimilatory Fe(III) reduction.</title>
        <authorList>
            <person name="Dedysh S.N."/>
            <person name="Beletsky A.V."/>
            <person name="Kulichevskaya I.S."/>
            <person name="Mardanov A.V."/>
            <person name="Ravin N.V."/>
        </authorList>
    </citation>
    <scope>NUCLEOTIDE SEQUENCE [LARGE SCALE GENOMIC DNA]</scope>
    <source>
        <strain evidence="7 8">P105</strain>
    </source>
</reference>
<feature type="transmembrane region" description="Helical" evidence="5">
    <location>
        <begin position="289"/>
        <end position="309"/>
    </location>
</feature>
<proteinExistence type="predicted"/>
<protein>
    <submittedName>
        <fullName evidence="7">MFS transporter</fullName>
    </submittedName>
</protein>
<feature type="transmembrane region" description="Helical" evidence="5">
    <location>
        <begin position="152"/>
        <end position="172"/>
    </location>
</feature>
<dbReference type="EMBL" id="CP063849">
    <property type="protein sequence ID" value="QOY89565.1"/>
    <property type="molecule type" value="Genomic_DNA"/>
</dbReference>
<keyword evidence="4 5" id="KW-0472">Membrane</keyword>
<dbReference type="KEGG" id="pfer:IRI77_06320"/>
<feature type="transmembrane region" description="Helical" evidence="5">
    <location>
        <begin position="63"/>
        <end position="82"/>
    </location>
</feature>
<dbReference type="InterPro" id="IPR011701">
    <property type="entry name" value="MFS"/>
</dbReference>
<feature type="transmembrane region" description="Helical" evidence="5">
    <location>
        <begin position="25"/>
        <end position="42"/>
    </location>
</feature>
<gene>
    <name evidence="7" type="ORF">IRI77_06320</name>
</gene>
<feature type="transmembrane region" description="Helical" evidence="5">
    <location>
        <begin position="248"/>
        <end position="269"/>
    </location>
</feature>
<dbReference type="RefSeq" id="WP_194451227.1">
    <property type="nucleotide sequence ID" value="NZ_CP063849.1"/>
</dbReference>
<dbReference type="InterPro" id="IPR000849">
    <property type="entry name" value="Sugar_P_transporter"/>
</dbReference>
<dbReference type="AlphaFoldDB" id="A0A7S7NTP5"/>
<feature type="transmembrane region" description="Helical" evidence="5">
    <location>
        <begin position="376"/>
        <end position="399"/>
    </location>
</feature>
<evidence type="ECO:0000256" key="5">
    <source>
        <dbReference type="SAM" id="Phobius"/>
    </source>
</evidence>
<dbReference type="InterPro" id="IPR020846">
    <property type="entry name" value="MFS_dom"/>
</dbReference>
<comment type="subcellular location">
    <subcellularLocation>
        <location evidence="1">Membrane</location>
        <topology evidence="1">Multi-pass membrane protein</topology>
    </subcellularLocation>
</comment>
<dbReference type="SUPFAM" id="SSF103473">
    <property type="entry name" value="MFS general substrate transporter"/>
    <property type="match status" value="1"/>
</dbReference>
<dbReference type="Proteomes" id="UP000593892">
    <property type="component" value="Chromosome"/>
</dbReference>
<dbReference type="CDD" id="cd17319">
    <property type="entry name" value="MFS_ExuT_GudP_like"/>
    <property type="match status" value="1"/>
</dbReference>
<evidence type="ECO:0000256" key="4">
    <source>
        <dbReference type="ARBA" id="ARBA00023136"/>
    </source>
</evidence>
<dbReference type="GO" id="GO:0015134">
    <property type="term" value="F:hexuronate transmembrane transporter activity"/>
    <property type="evidence" value="ECO:0007669"/>
    <property type="project" value="TreeGrafter"/>
</dbReference>
<evidence type="ECO:0000313" key="7">
    <source>
        <dbReference type="EMBL" id="QOY89565.1"/>
    </source>
</evidence>
<feature type="transmembrane region" description="Helical" evidence="5">
    <location>
        <begin position="184"/>
        <end position="203"/>
    </location>
</feature>
<name>A0A7S7NTP5_PALFE</name>
<sequence length="443" mass="48897">MKSNEAQFAPPPARAPDAPRTWSNLRWWITALLFFSTVINYMDRQNLSILARTIQNDLHITDMQYGYVVQAFLLAYTISYLFAGRLTDKLGTRVSMACFVIWWSLADMLTSFSRSVVSLGVFRFLLGIGEPGNYTAAPKAVSEWFPARERGLVIGIYTAGATLGATIAPPLIAYLSAHFHWRSVFLFTGSLGLIWVVPWLWLYRKPSEHPRLGDDERQLILDGGNASPESEAMPPEGRWRHILGRKETWLLMVSRMITDPVWYFYLFWFPKYLTDARHLSLAEVGKIAWLVYLAADIGCITGGYLSGLLIKRGVAPARSRIWVMAGAALFLPLSPLINSASSPLMAVGIAATAAFAHLAWQISLGALIVDLYPKPVVGTVFGLVAAGSGFGGMLSTNLIGRAVTYWSYAPVFIVMGVLHPIAFLLVRGIRDRNAAAGHIPVSS</sequence>
<evidence type="ECO:0000256" key="3">
    <source>
        <dbReference type="ARBA" id="ARBA00022989"/>
    </source>
</evidence>
<dbReference type="InterPro" id="IPR036259">
    <property type="entry name" value="MFS_trans_sf"/>
</dbReference>
<keyword evidence="3 5" id="KW-1133">Transmembrane helix</keyword>
<dbReference type="PIRSF" id="PIRSF002808">
    <property type="entry name" value="Hexose_phosphate_transp"/>
    <property type="match status" value="1"/>
</dbReference>
<evidence type="ECO:0000256" key="1">
    <source>
        <dbReference type="ARBA" id="ARBA00004141"/>
    </source>
</evidence>
<feature type="transmembrane region" description="Helical" evidence="5">
    <location>
        <begin position="344"/>
        <end position="369"/>
    </location>
</feature>
<feature type="transmembrane region" description="Helical" evidence="5">
    <location>
        <begin position="405"/>
        <end position="426"/>
    </location>
</feature>
<organism evidence="7 8">
    <name type="scientific">Paludibaculum fermentans</name>
    <dbReference type="NCBI Taxonomy" id="1473598"/>
    <lineage>
        <taxon>Bacteria</taxon>
        <taxon>Pseudomonadati</taxon>
        <taxon>Acidobacteriota</taxon>
        <taxon>Terriglobia</taxon>
        <taxon>Bryobacterales</taxon>
        <taxon>Bryobacteraceae</taxon>
        <taxon>Paludibaculum</taxon>
    </lineage>
</organism>
<evidence type="ECO:0000256" key="2">
    <source>
        <dbReference type="ARBA" id="ARBA00022692"/>
    </source>
</evidence>
<dbReference type="GO" id="GO:0016020">
    <property type="term" value="C:membrane"/>
    <property type="evidence" value="ECO:0007669"/>
    <property type="project" value="UniProtKB-SubCell"/>
</dbReference>
<dbReference type="PROSITE" id="PS50850">
    <property type="entry name" value="MFS"/>
    <property type="match status" value="1"/>
</dbReference>
<dbReference type="InterPro" id="IPR050382">
    <property type="entry name" value="MFS_Na/Anion_cotransporter"/>
</dbReference>
<accession>A0A7S7NTP5</accession>
<dbReference type="PANTHER" id="PTHR11662:SF285">
    <property type="entry name" value="HEXURONATE TRANSPORTER"/>
    <property type="match status" value="1"/>
</dbReference>
<evidence type="ECO:0000313" key="8">
    <source>
        <dbReference type="Proteomes" id="UP000593892"/>
    </source>
</evidence>